<proteinExistence type="predicted"/>
<feature type="transmembrane region" description="Helical" evidence="2">
    <location>
        <begin position="6"/>
        <end position="22"/>
    </location>
</feature>
<evidence type="ECO:0000313" key="3">
    <source>
        <dbReference type="EMBL" id="KRG19111.1"/>
    </source>
</evidence>
<feature type="transmembrane region" description="Helical" evidence="2">
    <location>
        <begin position="84"/>
        <end position="105"/>
    </location>
</feature>
<feature type="transmembrane region" description="Helical" evidence="2">
    <location>
        <begin position="51"/>
        <end position="72"/>
    </location>
</feature>
<keyword evidence="2" id="KW-0812">Transmembrane</keyword>
<evidence type="ECO:0000256" key="1">
    <source>
        <dbReference type="NCBIfam" id="TIGR00697"/>
    </source>
</evidence>
<accession>A0A0Q9YRD5</accession>
<evidence type="ECO:0000313" key="5">
    <source>
        <dbReference type="Proteomes" id="UP000051494"/>
    </source>
</evidence>
<reference evidence="3" key="1">
    <citation type="submission" date="2015-09" db="EMBL/GenBank/DDBJ databases">
        <title>Draft Genome Sequences of Two Novel Amoeba-resistant Intranuclear Bacteria, Candidatus Berkiella cookevillensis and Candidatus Berkiella aquae.</title>
        <authorList>
            <person name="Mehari Y.T."/>
            <person name="Arivett B.A."/>
            <person name="Farone A.L."/>
            <person name="Gunderson J.H."/>
            <person name="Farone M.B."/>
        </authorList>
    </citation>
    <scope>NUCLEOTIDE SEQUENCE [LARGE SCALE GENOMIC DNA]</scope>
    <source>
        <strain evidence="3">CC99</strain>
    </source>
</reference>
<dbReference type="Pfam" id="PF02592">
    <property type="entry name" value="Vut_1"/>
    <property type="match status" value="1"/>
</dbReference>
<dbReference type="OrthoDB" id="7065604at2"/>
<feature type="transmembrane region" description="Helical" evidence="2">
    <location>
        <begin position="125"/>
        <end position="146"/>
    </location>
</feature>
<evidence type="ECO:0000256" key="2">
    <source>
        <dbReference type="SAM" id="Phobius"/>
    </source>
</evidence>
<sequence length="227" mass="25477">MINNSLFLLSLFLITACAWGFLRLGKSALITWIAFISLFANLFVLKQITLFGLNATASDIFAVGGLFGLNLLQEYYGKAAAKSAAWLSCACLFFFTLMSQIHLYYEPSAFDTTQQAYQHIFQHAPRIILASLFTLFIVQQFDIRLYPLIRGFFPKLPLLFASASSILISQTLDTALFTVLGLYGIAEALWQIFIVSLSIKLLTIVCLPFMAQISKKLIRYDRITAPN</sequence>
<keyword evidence="5" id="KW-1185">Reference proteome</keyword>
<keyword evidence="2" id="KW-1133">Transmembrane helix</keyword>
<feature type="transmembrane region" description="Helical" evidence="2">
    <location>
        <begin position="189"/>
        <end position="210"/>
    </location>
</feature>
<protein>
    <recommendedName>
        <fullName evidence="1">Queuosine precursor transporter</fullName>
    </recommendedName>
</protein>
<gene>
    <name evidence="3" type="ORF">CC99x_01109</name>
    <name evidence="4" type="ORF">CC99x_011190</name>
</gene>
<dbReference type="EMBL" id="LKHV01000004">
    <property type="protein sequence ID" value="KRG19111.1"/>
    <property type="molecule type" value="Genomic_DNA"/>
</dbReference>
<reference evidence="4" key="2">
    <citation type="journal article" date="2016" name="Genome Announc.">
        <title>Draft Genome Sequences of Two Novel Amoeba-Resistant Intranuclear Bacteria, 'Candidatus Berkiella cookevillensis' and 'Candidatus Berkiella aquae'.</title>
        <authorList>
            <person name="Mehari Y.T."/>
            <person name="Arivett B.A."/>
            <person name="Farone A.L."/>
            <person name="Gunderson J.H."/>
            <person name="Farone M.B."/>
        </authorList>
    </citation>
    <scope>NUCLEOTIDE SEQUENCE</scope>
    <source>
        <strain evidence="4">CC99</strain>
    </source>
</reference>
<dbReference type="STRING" id="437022.CC99x_01109"/>
<dbReference type="PANTHER" id="PTHR34300:SF2">
    <property type="entry name" value="QUEUOSINE PRECURSOR TRANSPORTER-RELATED"/>
    <property type="match status" value="1"/>
</dbReference>
<organism evidence="3">
    <name type="scientific">Candidatus Berkiella cookevillensis</name>
    <dbReference type="NCBI Taxonomy" id="437022"/>
    <lineage>
        <taxon>Bacteria</taxon>
        <taxon>Pseudomonadati</taxon>
        <taxon>Pseudomonadota</taxon>
        <taxon>Gammaproteobacteria</taxon>
        <taxon>Candidatus Berkiellales</taxon>
        <taxon>Candidatus Berkiellaceae</taxon>
        <taxon>Candidatus Berkiella</taxon>
    </lineage>
</organism>
<comment type="caution">
    <text evidence="3">The sequence shown here is derived from an EMBL/GenBank/DDBJ whole genome shotgun (WGS) entry which is preliminary data.</text>
</comment>
<feature type="transmembrane region" description="Helical" evidence="2">
    <location>
        <begin position="29"/>
        <end position="45"/>
    </location>
</feature>
<dbReference type="Proteomes" id="UP000051494">
    <property type="component" value="Unassembled WGS sequence"/>
</dbReference>
<evidence type="ECO:0000313" key="4">
    <source>
        <dbReference type="EMBL" id="MCS5709460.1"/>
    </source>
</evidence>
<dbReference type="InterPro" id="IPR003744">
    <property type="entry name" value="YhhQ"/>
</dbReference>
<dbReference type="NCBIfam" id="TIGR00697">
    <property type="entry name" value="queuosine precursor transporter"/>
    <property type="match status" value="1"/>
</dbReference>
<dbReference type="RefSeq" id="WP_057624218.1">
    <property type="nucleotide sequence ID" value="NZ_LKHV02000001.1"/>
</dbReference>
<dbReference type="PANTHER" id="PTHR34300">
    <property type="entry name" value="QUEUOSINE PRECURSOR TRANSPORTER-RELATED"/>
    <property type="match status" value="1"/>
</dbReference>
<dbReference type="EMBL" id="LKHV02000001">
    <property type="protein sequence ID" value="MCS5709460.1"/>
    <property type="molecule type" value="Genomic_DNA"/>
</dbReference>
<feature type="transmembrane region" description="Helical" evidence="2">
    <location>
        <begin position="158"/>
        <end position="183"/>
    </location>
</feature>
<dbReference type="AlphaFoldDB" id="A0A0Q9YRD5"/>
<keyword evidence="2" id="KW-0472">Membrane</keyword>
<reference evidence="4" key="3">
    <citation type="submission" date="2021-06" db="EMBL/GenBank/DDBJ databases">
        <title>Genomic Description and Analysis of Intracellular Bacteria, Candidatus Berkiella cookevillensis and Candidatus Berkiella aquae.</title>
        <authorList>
            <person name="Kidane D.T."/>
            <person name="Mehari Y.T."/>
            <person name="Rice F.C."/>
            <person name="Arivett B.A."/>
            <person name="Farone A.L."/>
            <person name="Berk S.G."/>
            <person name="Farone M.B."/>
        </authorList>
    </citation>
    <scope>NUCLEOTIDE SEQUENCE</scope>
    <source>
        <strain evidence="4">CC99</strain>
    </source>
</reference>
<name>A0A0Q9YRD5_9GAMM</name>